<keyword evidence="2" id="KW-1134">Transmembrane beta strand</keyword>
<feature type="region of interest" description="Disordered" evidence="3">
    <location>
        <begin position="1"/>
        <end position="22"/>
    </location>
</feature>
<dbReference type="GO" id="GO:0009279">
    <property type="term" value="C:cell outer membrane"/>
    <property type="evidence" value="ECO:0007669"/>
    <property type="project" value="UniProtKB-SubCell"/>
</dbReference>
<evidence type="ECO:0000256" key="1">
    <source>
        <dbReference type="ARBA" id="ARBA00022729"/>
    </source>
</evidence>
<accession>A0A9D9J1Q4</accession>
<comment type="subcellular location">
    <subcellularLocation>
        <location evidence="2">Cell outer membrane</location>
        <topology evidence="2">Multi-pass membrane protein</topology>
    </subcellularLocation>
</comment>
<feature type="non-terminal residue" evidence="5">
    <location>
        <position position="344"/>
    </location>
</feature>
<dbReference type="EMBL" id="JADILY010000123">
    <property type="protein sequence ID" value="MBO8482051.1"/>
    <property type="molecule type" value="Genomic_DNA"/>
</dbReference>
<reference evidence="5" key="2">
    <citation type="journal article" date="2021" name="PeerJ">
        <title>Extensive microbial diversity within the chicken gut microbiome revealed by metagenomics and culture.</title>
        <authorList>
            <person name="Gilroy R."/>
            <person name="Ravi A."/>
            <person name="Getino M."/>
            <person name="Pursley I."/>
            <person name="Horton D.L."/>
            <person name="Alikhan N.F."/>
            <person name="Baker D."/>
            <person name="Gharbi K."/>
            <person name="Hall N."/>
            <person name="Watson M."/>
            <person name="Adriaenssens E.M."/>
            <person name="Foster-Nyarko E."/>
            <person name="Jarju S."/>
            <person name="Secka A."/>
            <person name="Antonio M."/>
            <person name="Oren A."/>
            <person name="Chaudhuri R.R."/>
            <person name="La Ragione R."/>
            <person name="Hildebrand F."/>
            <person name="Pallen M.J."/>
        </authorList>
    </citation>
    <scope>NUCLEOTIDE SEQUENCE</scope>
    <source>
        <strain evidence="5">B3-2255</strain>
    </source>
</reference>
<gene>
    <name evidence="5" type="ORF">IAC87_05850</name>
</gene>
<dbReference type="PANTHER" id="PTHR30069:SF29">
    <property type="entry name" value="HEMOGLOBIN AND HEMOGLOBIN-HAPTOGLOBIN-BINDING PROTEIN 1-RELATED"/>
    <property type="match status" value="1"/>
</dbReference>
<dbReference type="GO" id="GO:0030246">
    <property type="term" value="F:carbohydrate binding"/>
    <property type="evidence" value="ECO:0007669"/>
    <property type="project" value="InterPro"/>
</dbReference>
<dbReference type="PANTHER" id="PTHR30069">
    <property type="entry name" value="TONB-DEPENDENT OUTER MEMBRANE RECEPTOR"/>
    <property type="match status" value="1"/>
</dbReference>
<dbReference type="SUPFAM" id="SSF49452">
    <property type="entry name" value="Starch-binding domain-like"/>
    <property type="match status" value="1"/>
</dbReference>
<dbReference type="AlphaFoldDB" id="A0A9D9J1Q4"/>
<dbReference type="Pfam" id="PF07715">
    <property type="entry name" value="Plug"/>
    <property type="match status" value="1"/>
</dbReference>
<organism evidence="5 6">
    <name type="scientific">Candidatus Merdivivens faecigallinarum</name>
    <dbReference type="NCBI Taxonomy" id="2840871"/>
    <lineage>
        <taxon>Bacteria</taxon>
        <taxon>Pseudomonadati</taxon>
        <taxon>Bacteroidota</taxon>
        <taxon>Bacteroidia</taxon>
        <taxon>Bacteroidales</taxon>
        <taxon>Muribaculaceae</taxon>
        <taxon>Muribaculaceae incertae sedis</taxon>
        <taxon>Candidatus Merdivivens</taxon>
    </lineage>
</organism>
<keyword evidence="2" id="KW-0813">Transport</keyword>
<dbReference type="SUPFAM" id="SSF56935">
    <property type="entry name" value="Porins"/>
    <property type="match status" value="1"/>
</dbReference>
<evidence type="ECO:0000313" key="6">
    <source>
        <dbReference type="Proteomes" id="UP000823772"/>
    </source>
</evidence>
<evidence type="ECO:0000256" key="3">
    <source>
        <dbReference type="SAM" id="MobiDB-lite"/>
    </source>
</evidence>
<keyword evidence="2" id="KW-0812">Transmembrane</keyword>
<dbReference type="InterPro" id="IPR039426">
    <property type="entry name" value="TonB-dep_rcpt-like"/>
</dbReference>
<dbReference type="PROSITE" id="PS52016">
    <property type="entry name" value="TONB_DEPENDENT_REC_3"/>
    <property type="match status" value="1"/>
</dbReference>
<feature type="domain" description="TonB-dependent receptor plug" evidence="4">
    <location>
        <begin position="117"/>
        <end position="235"/>
    </location>
</feature>
<dbReference type="InterPro" id="IPR037066">
    <property type="entry name" value="Plug_dom_sf"/>
</dbReference>
<dbReference type="GO" id="GO:0044718">
    <property type="term" value="P:siderophore transmembrane transport"/>
    <property type="evidence" value="ECO:0007669"/>
    <property type="project" value="TreeGrafter"/>
</dbReference>
<dbReference type="InterPro" id="IPR012910">
    <property type="entry name" value="Plug_dom"/>
</dbReference>
<keyword evidence="2" id="KW-0998">Cell outer membrane</keyword>
<dbReference type="GO" id="GO:0015344">
    <property type="term" value="F:siderophore uptake transmembrane transporter activity"/>
    <property type="evidence" value="ECO:0007669"/>
    <property type="project" value="TreeGrafter"/>
</dbReference>
<dbReference type="InterPro" id="IPR013784">
    <property type="entry name" value="Carb-bd-like_fold"/>
</dbReference>
<evidence type="ECO:0000313" key="5">
    <source>
        <dbReference type="EMBL" id="MBO8482051.1"/>
    </source>
</evidence>
<dbReference type="Gene3D" id="2.170.130.10">
    <property type="entry name" value="TonB-dependent receptor, plug domain"/>
    <property type="match status" value="1"/>
</dbReference>
<keyword evidence="1" id="KW-0732">Signal</keyword>
<evidence type="ECO:0000259" key="4">
    <source>
        <dbReference type="Pfam" id="PF07715"/>
    </source>
</evidence>
<evidence type="ECO:0000256" key="2">
    <source>
        <dbReference type="PROSITE-ProRule" id="PRU01360"/>
    </source>
</evidence>
<reference evidence="5" key="1">
    <citation type="submission" date="2020-10" db="EMBL/GenBank/DDBJ databases">
        <authorList>
            <person name="Gilroy R."/>
        </authorList>
    </citation>
    <scope>NUCLEOTIDE SEQUENCE</scope>
    <source>
        <strain evidence="5">B3-2255</strain>
    </source>
</reference>
<proteinExistence type="inferred from homology"/>
<name>A0A9D9J1Q4_9BACT</name>
<comment type="caution">
    <text evidence="5">The sequence shown here is derived from an EMBL/GenBank/DDBJ whole genome shotgun (WGS) entry which is preliminary data.</text>
</comment>
<comment type="similarity">
    <text evidence="2">Belongs to the TonB-dependent receptor family.</text>
</comment>
<protein>
    <submittedName>
        <fullName evidence="5">TonB-dependent receptor plug domain-containing protein</fullName>
    </submittedName>
</protein>
<sequence>MTLSVSGRDRDDNASSDRSTLTVRTISSADRTSVAGVFVKISPYEIWSETDEEGITTFENIKAGNATLLCSILGYGEYTRSIGIPSDSQDTLTVVLEPVSLKMKEATVVASASRTEEGTASHIGRQAIDHLQATSLKDILQLLPGNVLSSNPSLTGMGQFSSRTMASGDYNNSFGGAIIVDGIPMSNNANMNEYAGTLSTAGRGIDLRSIATDNIESIEVIRGIPSAKYGDLSSGAMIIKSKTGRSPLNVRGKIMPGITQASIEKGIDAGKAGIFNLSADYAHGKSDPRYSTDLYDRGILSVIHSIGAGERRNWTFTTKLGLKYIRDWAGADPSEPEIVRDMYE</sequence>
<keyword evidence="5" id="KW-0675">Receptor</keyword>
<keyword evidence="2" id="KW-0472">Membrane</keyword>
<dbReference type="Proteomes" id="UP000823772">
    <property type="component" value="Unassembled WGS sequence"/>
</dbReference>